<evidence type="ECO:0000256" key="2">
    <source>
        <dbReference type="ARBA" id="ARBA00022737"/>
    </source>
</evidence>
<name>A0A5C3P7T9_9APHY</name>
<dbReference type="SMART" id="SM00320">
    <property type="entry name" value="WD40"/>
    <property type="match status" value="3"/>
</dbReference>
<evidence type="ECO:0000313" key="5">
    <source>
        <dbReference type="Proteomes" id="UP000308197"/>
    </source>
</evidence>
<dbReference type="PROSITE" id="PS00678">
    <property type="entry name" value="WD_REPEATS_1"/>
    <property type="match status" value="1"/>
</dbReference>
<sequence>DAPVRRVTISPDSRWVASFTSTDQSVIVWRIADGLVIYDWHYPQTVGLEFSQDGRYLGICTTTEDGIIRIWNVDEDSMDILVDDAKCSMLNMVFSPDGKYIACPHLRALRIWSALTGDTVLSREIDISICQTTFSPDSRWLALACEDGTVRLWDIRLMSCVASFRAHDTVITSLAFSPYGDILCSGARDGTVHIHRLRAALP</sequence>
<feature type="non-terminal residue" evidence="4">
    <location>
        <position position="1"/>
    </location>
</feature>
<dbReference type="SUPFAM" id="SSF50978">
    <property type="entry name" value="WD40 repeat-like"/>
    <property type="match status" value="1"/>
</dbReference>
<gene>
    <name evidence="4" type="ORF">K466DRAFT_447519</name>
</gene>
<dbReference type="InParanoid" id="A0A5C3P7T9"/>
<dbReference type="AlphaFoldDB" id="A0A5C3P7T9"/>
<organism evidence="4 5">
    <name type="scientific">Polyporus arcularius HHB13444</name>
    <dbReference type="NCBI Taxonomy" id="1314778"/>
    <lineage>
        <taxon>Eukaryota</taxon>
        <taxon>Fungi</taxon>
        <taxon>Dikarya</taxon>
        <taxon>Basidiomycota</taxon>
        <taxon>Agaricomycotina</taxon>
        <taxon>Agaricomycetes</taxon>
        <taxon>Polyporales</taxon>
        <taxon>Polyporaceae</taxon>
        <taxon>Polyporus</taxon>
    </lineage>
</organism>
<dbReference type="PROSITE" id="PS50082">
    <property type="entry name" value="WD_REPEATS_2"/>
    <property type="match status" value="2"/>
</dbReference>
<feature type="repeat" description="WD" evidence="3">
    <location>
        <begin position="134"/>
        <end position="163"/>
    </location>
</feature>
<dbReference type="PANTHER" id="PTHR19879:SF9">
    <property type="entry name" value="TRANSCRIPTION INITIATION FACTOR TFIID SUBUNIT 5"/>
    <property type="match status" value="1"/>
</dbReference>
<evidence type="ECO:0000256" key="3">
    <source>
        <dbReference type="PROSITE-ProRule" id="PRU00221"/>
    </source>
</evidence>
<keyword evidence="5" id="KW-1185">Reference proteome</keyword>
<proteinExistence type="predicted"/>
<dbReference type="InterPro" id="IPR001680">
    <property type="entry name" value="WD40_rpt"/>
</dbReference>
<evidence type="ECO:0000313" key="4">
    <source>
        <dbReference type="EMBL" id="TFK85746.1"/>
    </source>
</evidence>
<protein>
    <submittedName>
        <fullName evidence="4">WD40 repeat-like protein</fullName>
    </submittedName>
</protein>
<dbReference type="Pfam" id="PF00400">
    <property type="entry name" value="WD40"/>
    <property type="match status" value="4"/>
</dbReference>
<feature type="repeat" description="WD" evidence="3">
    <location>
        <begin position="164"/>
        <end position="202"/>
    </location>
</feature>
<dbReference type="EMBL" id="ML211235">
    <property type="protein sequence ID" value="TFK85746.1"/>
    <property type="molecule type" value="Genomic_DNA"/>
</dbReference>
<dbReference type="PROSITE" id="PS50294">
    <property type="entry name" value="WD_REPEATS_REGION"/>
    <property type="match status" value="1"/>
</dbReference>
<accession>A0A5C3P7T9</accession>
<keyword evidence="1 3" id="KW-0853">WD repeat</keyword>
<dbReference type="Proteomes" id="UP000308197">
    <property type="component" value="Unassembled WGS sequence"/>
</dbReference>
<dbReference type="STRING" id="1314778.A0A5C3P7T9"/>
<feature type="non-terminal residue" evidence="4">
    <location>
        <position position="202"/>
    </location>
</feature>
<dbReference type="InterPro" id="IPR015943">
    <property type="entry name" value="WD40/YVTN_repeat-like_dom_sf"/>
</dbReference>
<evidence type="ECO:0000256" key="1">
    <source>
        <dbReference type="ARBA" id="ARBA00022574"/>
    </source>
</evidence>
<dbReference type="PANTHER" id="PTHR19879">
    <property type="entry name" value="TRANSCRIPTION INITIATION FACTOR TFIID"/>
    <property type="match status" value="1"/>
</dbReference>
<dbReference type="Gene3D" id="2.130.10.10">
    <property type="entry name" value="YVTN repeat-like/Quinoprotein amine dehydrogenase"/>
    <property type="match status" value="2"/>
</dbReference>
<keyword evidence="2" id="KW-0677">Repeat</keyword>
<reference evidence="4 5" key="1">
    <citation type="journal article" date="2019" name="Nat. Ecol. Evol.">
        <title>Megaphylogeny resolves global patterns of mushroom evolution.</title>
        <authorList>
            <person name="Varga T."/>
            <person name="Krizsan K."/>
            <person name="Foldi C."/>
            <person name="Dima B."/>
            <person name="Sanchez-Garcia M."/>
            <person name="Sanchez-Ramirez S."/>
            <person name="Szollosi G.J."/>
            <person name="Szarkandi J.G."/>
            <person name="Papp V."/>
            <person name="Albert L."/>
            <person name="Andreopoulos W."/>
            <person name="Angelini C."/>
            <person name="Antonin V."/>
            <person name="Barry K.W."/>
            <person name="Bougher N.L."/>
            <person name="Buchanan P."/>
            <person name="Buyck B."/>
            <person name="Bense V."/>
            <person name="Catcheside P."/>
            <person name="Chovatia M."/>
            <person name="Cooper J."/>
            <person name="Damon W."/>
            <person name="Desjardin D."/>
            <person name="Finy P."/>
            <person name="Geml J."/>
            <person name="Haridas S."/>
            <person name="Hughes K."/>
            <person name="Justo A."/>
            <person name="Karasinski D."/>
            <person name="Kautmanova I."/>
            <person name="Kiss B."/>
            <person name="Kocsube S."/>
            <person name="Kotiranta H."/>
            <person name="LaButti K.M."/>
            <person name="Lechner B.E."/>
            <person name="Liimatainen K."/>
            <person name="Lipzen A."/>
            <person name="Lukacs Z."/>
            <person name="Mihaltcheva S."/>
            <person name="Morgado L.N."/>
            <person name="Niskanen T."/>
            <person name="Noordeloos M.E."/>
            <person name="Ohm R.A."/>
            <person name="Ortiz-Santana B."/>
            <person name="Ovrebo C."/>
            <person name="Racz N."/>
            <person name="Riley R."/>
            <person name="Savchenko A."/>
            <person name="Shiryaev A."/>
            <person name="Soop K."/>
            <person name="Spirin V."/>
            <person name="Szebenyi C."/>
            <person name="Tomsovsky M."/>
            <person name="Tulloss R.E."/>
            <person name="Uehling J."/>
            <person name="Grigoriev I.V."/>
            <person name="Vagvolgyi C."/>
            <person name="Papp T."/>
            <person name="Martin F.M."/>
            <person name="Miettinen O."/>
            <person name="Hibbett D.S."/>
            <person name="Nagy L.G."/>
        </authorList>
    </citation>
    <scope>NUCLEOTIDE SEQUENCE [LARGE SCALE GENOMIC DNA]</scope>
    <source>
        <strain evidence="4 5">HHB13444</strain>
    </source>
</reference>
<dbReference type="InterPro" id="IPR019775">
    <property type="entry name" value="WD40_repeat_CS"/>
</dbReference>
<dbReference type="InterPro" id="IPR036322">
    <property type="entry name" value="WD40_repeat_dom_sf"/>
</dbReference>